<protein>
    <submittedName>
        <fullName evidence="3">CBS-domain-containing membrane protein</fullName>
    </submittedName>
</protein>
<comment type="caution">
    <text evidence="3">The sequence shown here is derived from an EMBL/GenBank/DDBJ whole genome shotgun (WGS) entry which is preliminary data.</text>
</comment>
<name>A0ABR6CTG0_9BACI</name>
<feature type="transmembrane region" description="Helical" evidence="1">
    <location>
        <begin position="119"/>
        <end position="136"/>
    </location>
</feature>
<accession>A0ABR6CTG0</accession>
<feature type="domain" description="HPP transmembrane region" evidence="2">
    <location>
        <begin position="37"/>
        <end position="185"/>
    </location>
</feature>
<sequence length="189" mass="20872">MITDGNLANKEQPEKITQYKTHSYLMKMRGKGRSPLKVNVKDVITGFIGGTFTIIILYLLSMFTSSPILIASFGASCVLAFSLWNSPLSQPRNIIGGHFISTLVGLIVYHVFGNEPWSLALGVGLAISLMMLTKTTHPPAGADPIIVILGTYTWEFLFTPVLIGSIVIVLVALFINNLRKERNYPVFWI</sequence>
<dbReference type="EMBL" id="JACJHX010000013">
    <property type="protein sequence ID" value="MBA9028323.1"/>
    <property type="molecule type" value="Genomic_DNA"/>
</dbReference>
<keyword evidence="1" id="KW-0812">Transmembrane</keyword>
<evidence type="ECO:0000259" key="2">
    <source>
        <dbReference type="Pfam" id="PF04982"/>
    </source>
</evidence>
<feature type="transmembrane region" description="Helical" evidence="1">
    <location>
        <begin position="156"/>
        <end position="175"/>
    </location>
</feature>
<dbReference type="InterPro" id="IPR058581">
    <property type="entry name" value="TM_HPP"/>
</dbReference>
<dbReference type="Pfam" id="PF04982">
    <property type="entry name" value="TM_HPP"/>
    <property type="match status" value="1"/>
</dbReference>
<keyword evidence="1" id="KW-0472">Membrane</keyword>
<evidence type="ECO:0000313" key="3">
    <source>
        <dbReference type="EMBL" id="MBA9028323.1"/>
    </source>
</evidence>
<dbReference type="InterPro" id="IPR007065">
    <property type="entry name" value="HPP"/>
</dbReference>
<keyword evidence="1" id="KW-1133">Transmembrane helix</keyword>
<evidence type="ECO:0000313" key="4">
    <source>
        <dbReference type="Proteomes" id="UP000626697"/>
    </source>
</evidence>
<gene>
    <name evidence="3" type="ORF">HNP81_003643</name>
</gene>
<reference evidence="3 4" key="1">
    <citation type="submission" date="2020-08" db="EMBL/GenBank/DDBJ databases">
        <title>Genomic Encyclopedia of Type Strains, Phase IV (KMG-IV): sequencing the most valuable type-strain genomes for metagenomic binning, comparative biology and taxonomic classification.</title>
        <authorList>
            <person name="Goeker M."/>
        </authorList>
    </citation>
    <scope>NUCLEOTIDE SEQUENCE [LARGE SCALE GENOMIC DNA]</scope>
    <source>
        <strain evidence="3 4">DSM 105481</strain>
    </source>
</reference>
<keyword evidence="4" id="KW-1185">Reference proteome</keyword>
<dbReference type="PANTHER" id="PTHR33741">
    <property type="entry name" value="TRANSMEMBRANE PROTEIN DDB_G0269096-RELATED"/>
    <property type="match status" value="1"/>
</dbReference>
<feature type="transmembrane region" description="Helical" evidence="1">
    <location>
        <begin position="94"/>
        <end position="112"/>
    </location>
</feature>
<dbReference type="PANTHER" id="PTHR33741:SF5">
    <property type="entry name" value="TRANSMEMBRANE PROTEIN DDB_G0269096-RELATED"/>
    <property type="match status" value="1"/>
</dbReference>
<dbReference type="Proteomes" id="UP000626697">
    <property type="component" value="Unassembled WGS sequence"/>
</dbReference>
<proteinExistence type="predicted"/>
<evidence type="ECO:0000256" key="1">
    <source>
        <dbReference type="SAM" id="Phobius"/>
    </source>
</evidence>
<organism evidence="3 4">
    <name type="scientific">Peribacillus huizhouensis</name>
    <dbReference type="NCBI Taxonomy" id="1501239"/>
    <lineage>
        <taxon>Bacteria</taxon>
        <taxon>Bacillati</taxon>
        <taxon>Bacillota</taxon>
        <taxon>Bacilli</taxon>
        <taxon>Bacillales</taxon>
        <taxon>Bacillaceae</taxon>
        <taxon>Peribacillus</taxon>
    </lineage>
</organism>
<feature type="transmembrane region" description="Helical" evidence="1">
    <location>
        <begin position="43"/>
        <end position="61"/>
    </location>
</feature>
<feature type="transmembrane region" description="Helical" evidence="1">
    <location>
        <begin position="68"/>
        <end position="88"/>
    </location>
</feature>